<keyword evidence="11" id="KW-1015">Disulfide bond</keyword>
<evidence type="ECO:0000256" key="13">
    <source>
        <dbReference type="ARBA" id="ARBA00023239"/>
    </source>
</evidence>
<keyword evidence="6" id="KW-0272">Extracellular matrix</keyword>
<comment type="catalytic activity">
    <reaction evidence="14 15">
        <text>hydrogencarbonate + H(+) = CO2 + H2O</text>
        <dbReference type="Rhea" id="RHEA:10748"/>
        <dbReference type="ChEBI" id="CHEBI:15377"/>
        <dbReference type="ChEBI" id="CHEBI:15378"/>
        <dbReference type="ChEBI" id="CHEBI:16526"/>
        <dbReference type="ChEBI" id="CHEBI:17544"/>
        <dbReference type="EC" id="4.2.1.1"/>
    </reaction>
</comment>
<keyword evidence="19" id="KW-1185">Reference proteome</keyword>
<keyword evidence="16" id="KW-0812">Transmembrane</keyword>
<comment type="cofactor">
    <cofactor evidence="1 15">
        <name>Zn(2+)</name>
        <dbReference type="ChEBI" id="CHEBI:29105"/>
    </cofactor>
</comment>
<gene>
    <name evidence="18" type="ORF">ACJMK2_010066</name>
</gene>
<proteinExistence type="inferred from homology"/>
<dbReference type="InterPro" id="IPR023561">
    <property type="entry name" value="Carbonic_anhydrase_a-class"/>
</dbReference>
<keyword evidence="13 15" id="KW-0456">Lyase</keyword>
<dbReference type="PROSITE" id="PS51144">
    <property type="entry name" value="ALPHA_CA_2"/>
    <property type="match status" value="1"/>
</dbReference>
<evidence type="ECO:0000313" key="19">
    <source>
        <dbReference type="Proteomes" id="UP001634394"/>
    </source>
</evidence>
<dbReference type="GO" id="GO:0004089">
    <property type="term" value="F:carbonate dehydratase activity"/>
    <property type="evidence" value="ECO:0007669"/>
    <property type="project" value="UniProtKB-UniRule"/>
</dbReference>
<reference evidence="18 19" key="1">
    <citation type="submission" date="2024-11" db="EMBL/GenBank/DDBJ databases">
        <title>Chromosome-level genome assembly of the freshwater bivalve Anodonta woodiana.</title>
        <authorList>
            <person name="Chen X."/>
        </authorList>
    </citation>
    <scope>NUCLEOTIDE SEQUENCE [LARGE SCALE GENOMIC DNA]</scope>
    <source>
        <strain evidence="18">MN2024</strain>
        <tissue evidence="18">Gills</tissue>
    </source>
</reference>
<dbReference type="PANTHER" id="PTHR18952">
    <property type="entry name" value="CARBONIC ANHYDRASE"/>
    <property type="match status" value="1"/>
</dbReference>
<dbReference type="EC" id="4.2.1.1" evidence="4 15"/>
<evidence type="ECO:0000256" key="12">
    <source>
        <dbReference type="ARBA" id="ARBA00023180"/>
    </source>
</evidence>
<evidence type="ECO:0000256" key="2">
    <source>
        <dbReference type="ARBA" id="ARBA00004498"/>
    </source>
</evidence>
<evidence type="ECO:0000256" key="8">
    <source>
        <dbReference type="ARBA" id="ARBA00022737"/>
    </source>
</evidence>
<evidence type="ECO:0000256" key="6">
    <source>
        <dbReference type="ARBA" id="ARBA00022530"/>
    </source>
</evidence>
<dbReference type="InterPro" id="IPR001148">
    <property type="entry name" value="CA_dom"/>
</dbReference>
<keyword evidence="16" id="KW-0472">Membrane</keyword>
<dbReference type="EMBL" id="JBJQND010000012">
    <property type="protein sequence ID" value="KAL3859878.1"/>
    <property type="molecule type" value="Genomic_DNA"/>
</dbReference>
<evidence type="ECO:0000256" key="14">
    <source>
        <dbReference type="ARBA" id="ARBA00048348"/>
    </source>
</evidence>
<evidence type="ECO:0000256" key="3">
    <source>
        <dbReference type="ARBA" id="ARBA00010718"/>
    </source>
</evidence>
<protein>
    <recommendedName>
        <fullName evidence="4 15">Carbonic anhydrase</fullName>
        <ecNumber evidence="4 15">4.2.1.1</ecNumber>
    </recommendedName>
</protein>
<keyword evidence="16" id="KW-1133">Transmembrane helix</keyword>
<dbReference type="PROSITE" id="PS00162">
    <property type="entry name" value="ALPHA_CA_1"/>
    <property type="match status" value="1"/>
</dbReference>
<dbReference type="Pfam" id="PF00194">
    <property type="entry name" value="Carb_anhydrase"/>
    <property type="match status" value="1"/>
</dbReference>
<keyword evidence="9 15" id="KW-0862">Zinc</keyword>
<evidence type="ECO:0000313" key="18">
    <source>
        <dbReference type="EMBL" id="KAL3859878.1"/>
    </source>
</evidence>
<keyword evidence="12" id="KW-0325">Glycoprotein</keyword>
<organism evidence="18 19">
    <name type="scientific">Sinanodonta woodiana</name>
    <name type="common">Chinese pond mussel</name>
    <name type="synonym">Anodonta woodiana</name>
    <dbReference type="NCBI Taxonomy" id="1069815"/>
    <lineage>
        <taxon>Eukaryota</taxon>
        <taxon>Metazoa</taxon>
        <taxon>Spiralia</taxon>
        <taxon>Lophotrochozoa</taxon>
        <taxon>Mollusca</taxon>
        <taxon>Bivalvia</taxon>
        <taxon>Autobranchia</taxon>
        <taxon>Heteroconchia</taxon>
        <taxon>Palaeoheterodonta</taxon>
        <taxon>Unionida</taxon>
        <taxon>Unionoidea</taxon>
        <taxon>Unionidae</taxon>
        <taxon>Unioninae</taxon>
        <taxon>Sinanodonta</taxon>
    </lineage>
</organism>
<name>A0ABD3VFS6_SINWO</name>
<feature type="transmembrane region" description="Helical" evidence="16">
    <location>
        <begin position="269"/>
        <end position="292"/>
    </location>
</feature>
<dbReference type="PANTHER" id="PTHR18952:SF141">
    <property type="entry name" value="CARBONIC ANHYDRASE"/>
    <property type="match status" value="1"/>
</dbReference>
<evidence type="ECO:0000256" key="10">
    <source>
        <dbReference type="ARBA" id="ARBA00022837"/>
    </source>
</evidence>
<comment type="subcellular location">
    <subcellularLocation>
        <location evidence="2">Secreted</location>
        <location evidence="2">Extracellular space</location>
        <location evidence="2">Extracellular matrix</location>
    </subcellularLocation>
</comment>
<comment type="function">
    <text evidence="15">Reversible hydration of carbon dioxide.</text>
</comment>
<evidence type="ECO:0000256" key="16">
    <source>
        <dbReference type="SAM" id="Phobius"/>
    </source>
</evidence>
<dbReference type="GO" id="GO:0008270">
    <property type="term" value="F:zinc ion binding"/>
    <property type="evidence" value="ECO:0007669"/>
    <property type="project" value="UniProtKB-UniRule"/>
</dbReference>
<dbReference type="FunFam" id="3.10.200.10:FF:000003">
    <property type="entry name" value="Carbonic anhydrase 12"/>
    <property type="match status" value="1"/>
</dbReference>
<evidence type="ECO:0000256" key="1">
    <source>
        <dbReference type="ARBA" id="ARBA00001947"/>
    </source>
</evidence>
<accession>A0ABD3VFS6</accession>
<keyword evidence="7 15" id="KW-0479">Metal-binding</keyword>
<sequence length="298" mass="33071">MAVQWGYAQSDGPHTWFKNFPVVAGKRQSPVNIVSKESIYDASLATNRLTISYGAETNMLVKNSGHSIQVDASDQSEIFGGPLSGKYRLQQFHLHWGTTDDVGSEHTVDGTSFSAELHLVHYNFKYKTFAEAINKSDGLAVFGVMVTIGKEHTGFKHITDLTSNIRQTGQSNRLSEPFNPNCLLPDDTSSYWTYEGSLTTPPLHENVTWIVFSKKIHISREQLDSLRSLQNEGGEPIGNNYRPPLPLGDRKIRCSFKKRSNTCLNVPEMSGACYLVAGAVLGVAAVVFTRFLNHLNVF</sequence>
<dbReference type="Proteomes" id="UP001634394">
    <property type="component" value="Unassembled WGS sequence"/>
</dbReference>
<evidence type="ECO:0000259" key="17">
    <source>
        <dbReference type="PROSITE" id="PS51144"/>
    </source>
</evidence>
<dbReference type="InterPro" id="IPR018338">
    <property type="entry name" value="Carbonic_anhydrase_a-class_CS"/>
</dbReference>
<evidence type="ECO:0000256" key="9">
    <source>
        <dbReference type="ARBA" id="ARBA00022833"/>
    </source>
</evidence>
<keyword evidence="5" id="KW-0964">Secreted</keyword>
<feature type="domain" description="Alpha-carbonic anhydrase" evidence="17">
    <location>
        <begin position="3"/>
        <end position="256"/>
    </location>
</feature>
<evidence type="ECO:0000256" key="5">
    <source>
        <dbReference type="ARBA" id="ARBA00022525"/>
    </source>
</evidence>
<evidence type="ECO:0000256" key="15">
    <source>
        <dbReference type="RuleBase" id="RU367011"/>
    </source>
</evidence>
<keyword evidence="8" id="KW-0677">Repeat</keyword>
<dbReference type="SUPFAM" id="SSF51069">
    <property type="entry name" value="Carbonic anhydrase"/>
    <property type="match status" value="1"/>
</dbReference>
<keyword evidence="10" id="KW-0106">Calcium</keyword>
<dbReference type="AlphaFoldDB" id="A0ABD3VFS6"/>
<dbReference type="InterPro" id="IPR036398">
    <property type="entry name" value="CA_dom_sf"/>
</dbReference>
<comment type="similarity">
    <text evidence="3 15">Belongs to the alpha-carbonic anhydrase family.</text>
</comment>
<comment type="caution">
    <text evidence="18">The sequence shown here is derived from an EMBL/GenBank/DDBJ whole genome shotgun (WGS) entry which is preliminary data.</text>
</comment>
<dbReference type="Gene3D" id="3.10.200.10">
    <property type="entry name" value="Alpha carbonic anhydrase"/>
    <property type="match status" value="1"/>
</dbReference>
<evidence type="ECO:0000256" key="4">
    <source>
        <dbReference type="ARBA" id="ARBA00012925"/>
    </source>
</evidence>
<dbReference type="SMART" id="SM01057">
    <property type="entry name" value="Carb_anhydrase"/>
    <property type="match status" value="1"/>
</dbReference>
<evidence type="ECO:0000256" key="7">
    <source>
        <dbReference type="ARBA" id="ARBA00022723"/>
    </source>
</evidence>
<evidence type="ECO:0000256" key="11">
    <source>
        <dbReference type="ARBA" id="ARBA00023157"/>
    </source>
</evidence>